<dbReference type="EMBL" id="BAAAZH010000012">
    <property type="protein sequence ID" value="GAA4117121.1"/>
    <property type="molecule type" value="Genomic_DNA"/>
</dbReference>
<evidence type="ECO:0000259" key="3">
    <source>
        <dbReference type="PROSITE" id="PS51462"/>
    </source>
</evidence>
<evidence type="ECO:0000256" key="2">
    <source>
        <dbReference type="ARBA" id="ARBA00022801"/>
    </source>
</evidence>
<comment type="cofactor">
    <cofactor evidence="1">
        <name>Mg(2+)</name>
        <dbReference type="ChEBI" id="CHEBI:18420"/>
    </cofactor>
</comment>
<dbReference type="Proteomes" id="UP001501495">
    <property type="component" value="Unassembled WGS sequence"/>
</dbReference>
<keyword evidence="5" id="KW-1185">Reference proteome</keyword>
<dbReference type="InterPro" id="IPR015797">
    <property type="entry name" value="NUDIX_hydrolase-like_dom_sf"/>
</dbReference>
<dbReference type="PANTHER" id="PTHR43046">
    <property type="entry name" value="GDP-MANNOSE MANNOSYL HYDROLASE"/>
    <property type="match status" value="1"/>
</dbReference>
<dbReference type="PROSITE" id="PS51462">
    <property type="entry name" value="NUDIX"/>
    <property type="match status" value="1"/>
</dbReference>
<name>A0ABP7XHM2_9ACTN</name>
<proteinExistence type="predicted"/>
<sequence length="156" mass="16760">MSPIPPFVVELRELVGQRQLWLPAVTAVVLHEGQVLLTRRADNGRWAPITGLLDPGEHPAVGAVREAEEEASVVVRADRLAATGVTPVITHANGDLAVYLDLTFACSWVSGEAAVGDDENLEVAWWPLDALPPMEAYLLERIEAAASGETAARFLS</sequence>
<dbReference type="RefSeq" id="WP_344732940.1">
    <property type="nucleotide sequence ID" value="NZ_BAAAZH010000012.1"/>
</dbReference>
<dbReference type="Pfam" id="PF00293">
    <property type="entry name" value="NUDIX"/>
    <property type="match status" value="1"/>
</dbReference>
<evidence type="ECO:0000256" key="1">
    <source>
        <dbReference type="ARBA" id="ARBA00001946"/>
    </source>
</evidence>
<reference evidence="5" key="1">
    <citation type="journal article" date="2019" name="Int. J. Syst. Evol. Microbiol.">
        <title>The Global Catalogue of Microorganisms (GCM) 10K type strain sequencing project: providing services to taxonomists for standard genome sequencing and annotation.</title>
        <authorList>
            <consortium name="The Broad Institute Genomics Platform"/>
            <consortium name="The Broad Institute Genome Sequencing Center for Infectious Disease"/>
            <person name="Wu L."/>
            <person name="Ma J."/>
        </authorList>
    </citation>
    <scope>NUCLEOTIDE SEQUENCE [LARGE SCALE GENOMIC DNA]</scope>
    <source>
        <strain evidence="5">JCM 16703</strain>
    </source>
</reference>
<protein>
    <submittedName>
        <fullName evidence="4">NUDIX domain-containing protein</fullName>
    </submittedName>
</protein>
<dbReference type="SUPFAM" id="SSF55811">
    <property type="entry name" value="Nudix"/>
    <property type="match status" value="1"/>
</dbReference>
<gene>
    <name evidence="4" type="ORF">GCM10022215_17420</name>
</gene>
<feature type="domain" description="Nudix hydrolase" evidence="3">
    <location>
        <begin position="20"/>
        <end position="150"/>
    </location>
</feature>
<dbReference type="Gene3D" id="3.90.79.10">
    <property type="entry name" value="Nucleoside Triphosphate Pyrophosphohydrolase"/>
    <property type="match status" value="1"/>
</dbReference>
<keyword evidence="2" id="KW-0378">Hydrolase</keyword>
<accession>A0ABP7XHM2</accession>
<evidence type="ECO:0000313" key="5">
    <source>
        <dbReference type="Proteomes" id="UP001501495"/>
    </source>
</evidence>
<dbReference type="InterPro" id="IPR000086">
    <property type="entry name" value="NUDIX_hydrolase_dom"/>
</dbReference>
<dbReference type="CDD" id="cd18879">
    <property type="entry name" value="NUDIX_Hydrolase"/>
    <property type="match status" value="1"/>
</dbReference>
<evidence type="ECO:0000313" key="4">
    <source>
        <dbReference type="EMBL" id="GAA4117121.1"/>
    </source>
</evidence>
<dbReference type="PANTHER" id="PTHR43046:SF16">
    <property type="entry name" value="ADP-RIBOSE PYROPHOSPHATASE YJHB-RELATED"/>
    <property type="match status" value="1"/>
</dbReference>
<organism evidence="4 5">
    <name type="scientific">Nocardioides fonticola</name>
    <dbReference type="NCBI Taxonomy" id="450363"/>
    <lineage>
        <taxon>Bacteria</taxon>
        <taxon>Bacillati</taxon>
        <taxon>Actinomycetota</taxon>
        <taxon>Actinomycetes</taxon>
        <taxon>Propionibacteriales</taxon>
        <taxon>Nocardioidaceae</taxon>
        <taxon>Nocardioides</taxon>
    </lineage>
</organism>
<comment type="caution">
    <text evidence="4">The sequence shown here is derived from an EMBL/GenBank/DDBJ whole genome shotgun (WGS) entry which is preliminary data.</text>
</comment>